<protein>
    <submittedName>
        <fullName evidence="2">Uncharacterized protein</fullName>
    </submittedName>
</protein>
<feature type="compositionally biased region" description="Polar residues" evidence="1">
    <location>
        <begin position="1"/>
        <end position="14"/>
    </location>
</feature>
<evidence type="ECO:0000313" key="2">
    <source>
        <dbReference type="EMBL" id="KAK8556810.1"/>
    </source>
</evidence>
<name>A0ABR2ECP0_9ROSI</name>
<gene>
    <name evidence="2" type="ORF">V6N12_003204</name>
</gene>
<dbReference type="Proteomes" id="UP001472677">
    <property type="component" value="Unassembled WGS sequence"/>
</dbReference>
<proteinExistence type="predicted"/>
<organism evidence="2 3">
    <name type="scientific">Hibiscus sabdariffa</name>
    <name type="common">roselle</name>
    <dbReference type="NCBI Taxonomy" id="183260"/>
    <lineage>
        <taxon>Eukaryota</taxon>
        <taxon>Viridiplantae</taxon>
        <taxon>Streptophyta</taxon>
        <taxon>Embryophyta</taxon>
        <taxon>Tracheophyta</taxon>
        <taxon>Spermatophyta</taxon>
        <taxon>Magnoliopsida</taxon>
        <taxon>eudicotyledons</taxon>
        <taxon>Gunneridae</taxon>
        <taxon>Pentapetalae</taxon>
        <taxon>rosids</taxon>
        <taxon>malvids</taxon>
        <taxon>Malvales</taxon>
        <taxon>Malvaceae</taxon>
        <taxon>Malvoideae</taxon>
        <taxon>Hibiscus</taxon>
    </lineage>
</organism>
<evidence type="ECO:0000256" key="1">
    <source>
        <dbReference type="SAM" id="MobiDB-lite"/>
    </source>
</evidence>
<feature type="region of interest" description="Disordered" evidence="1">
    <location>
        <begin position="1"/>
        <end position="68"/>
    </location>
</feature>
<dbReference type="EMBL" id="JBBPBM010000017">
    <property type="protein sequence ID" value="KAK8556810.1"/>
    <property type="molecule type" value="Genomic_DNA"/>
</dbReference>
<feature type="region of interest" description="Disordered" evidence="1">
    <location>
        <begin position="164"/>
        <end position="205"/>
    </location>
</feature>
<feature type="compositionally biased region" description="Basic and acidic residues" evidence="1">
    <location>
        <begin position="47"/>
        <end position="67"/>
    </location>
</feature>
<sequence length="205" mass="22141">MENPNSLTASNINLKLTGAPGGRPPDDVIVLEGTLNLERPASPLQDDAQRVVDKGRNKDNSNGEERNQIQNFALGSEICMEVDDGEGLCGDSQTEGLEYRAAPIGPTAEEFALSTARRPGSRFESLSSPLIAEEVTKPVVTSLAQEGFHTEKMVASLTVPKSSHIPYAESSRDSEVRASEHARLGETNLREGSVHKDKTSNEVRD</sequence>
<keyword evidence="3" id="KW-1185">Reference proteome</keyword>
<accession>A0ABR2ECP0</accession>
<evidence type="ECO:0000313" key="3">
    <source>
        <dbReference type="Proteomes" id="UP001472677"/>
    </source>
</evidence>
<feature type="compositionally biased region" description="Basic and acidic residues" evidence="1">
    <location>
        <begin position="170"/>
        <end position="205"/>
    </location>
</feature>
<reference evidence="2 3" key="1">
    <citation type="journal article" date="2024" name="G3 (Bethesda)">
        <title>Genome assembly of Hibiscus sabdariffa L. provides insights into metabolisms of medicinal natural products.</title>
        <authorList>
            <person name="Kim T."/>
        </authorList>
    </citation>
    <scope>NUCLEOTIDE SEQUENCE [LARGE SCALE GENOMIC DNA]</scope>
    <source>
        <strain evidence="2">TK-2024</strain>
        <tissue evidence="2">Old leaves</tissue>
    </source>
</reference>
<comment type="caution">
    <text evidence="2">The sequence shown here is derived from an EMBL/GenBank/DDBJ whole genome shotgun (WGS) entry which is preliminary data.</text>
</comment>